<evidence type="ECO:0000313" key="4">
    <source>
        <dbReference type="Proteomes" id="UP000342300"/>
    </source>
</evidence>
<dbReference type="AlphaFoldDB" id="A0A6A7RQS9"/>
<comment type="caution">
    <text evidence="3">The sequence shown here is derived from an EMBL/GenBank/DDBJ whole genome shotgun (WGS) entry which is preliminary data.</text>
</comment>
<comment type="similarity">
    <text evidence="1">Belongs to the UDP-N-acetylglucosamine 2-epimerase family.</text>
</comment>
<reference evidence="3 4" key="1">
    <citation type="submission" date="2017-09" db="EMBL/GenBank/DDBJ databases">
        <title>Metagenomic Analysis Reveals Denitrifying Candidatus Accumulibacter and Flanking Population as a Source of N2O.</title>
        <authorList>
            <person name="Gao H."/>
            <person name="Mao Y."/>
            <person name="Zhao X."/>
            <person name="Liu W.-T."/>
            <person name="Zhang T."/>
            <person name="Wells G."/>
        </authorList>
    </citation>
    <scope>NUCLEOTIDE SEQUENCE [LARGE SCALE GENOMIC DNA]</scope>
    <source>
        <strain evidence="3">CANDO_2_IC</strain>
    </source>
</reference>
<dbReference type="PANTHER" id="PTHR43174">
    <property type="entry name" value="UDP-N-ACETYLGLUCOSAMINE 2-EPIMERASE"/>
    <property type="match status" value="1"/>
</dbReference>
<keyword evidence="1" id="KW-0413">Isomerase</keyword>
<gene>
    <name evidence="3" type="ORF">CRU78_04940</name>
</gene>
<proteinExistence type="inferred from homology"/>
<dbReference type="Proteomes" id="UP000342300">
    <property type="component" value="Unassembled WGS sequence"/>
</dbReference>
<name>A0A6A7RQS9_9PROT</name>
<dbReference type="Pfam" id="PF02350">
    <property type="entry name" value="Epimerase_2"/>
    <property type="match status" value="1"/>
</dbReference>
<dbReference type="InterPro" id="IPR003331">
    <property type="entry name" value="UDP_GlcNAc_Epimerase_2_dom"/>
</dbReference>
<dbReference type="CDD" id="cd03786">
    <property type="entry name" value="GTB_UDP-GlcNAc_2-Epimerase"/>
    <property type="match status" value="1"/>
</dbReference>
<evidence type="ECO:0000256" key="1">
    <source>
        <dbReference type="RuleBase" id="RU003513"/>
    </source>
</evidence>
<dbReference type="SUPFAM" id="SSF53756">
    <property type="entry name" value="UDP-Glycosyltransferase/glycogen phosphorylase"/>
    <property type="match status" value="1"/>
</dbReference>
<dbReference type="Gene3D" id="3.40.50.2000">
    <property type="entry name" value="Glycogen Phosphorylase B"/>
    <property type="match status" value="2"/>
</dbReference>
<feature type="domain" description="UDP-N-acetylglucosamine 2-epimerase" evidence="2">
    <location>
        <begin position="30"/>
        <end position="358"/>
    </location>
</feature>
<dbReference type="InterPro" id="IPR029767">
    <property type="entry name" value="WecB-like"/>
</dbReference>
<dbReference type="GO" id="GO:0016853">
    <property type="term" value="F:isomerase activity"/>
    <property type="evidence" value="ECO:0007669"/>
    <property type="project" value="UniProtKB-KW"/>
</dbReference>
<dbReference type="NCBIfam" id="TIGR00236">
    <property type="entry name" value="wecB"/>
    <property type="match status" value="1"/>
</dbReference>
<evidence type="ECO:0000259" key="2">
    <source>
        <dbReference type="Pfam" id="PF02350"/>
    </source>
</evidence>
<accession>A0A6A7RQS9</accession>
<dbReference type="EMBL" id="PDHS01000104">
    <property type="protein sequence ID" value="MQM29914.1"/>
    <property type="molecule type" value="Genomic_DNA"/>
</dbReference>
<protein>
    <submittedName>
        <fullName evidence="3">UDP-N-acetylglucosamine 2-epimerase (Non-hydrolyzing)</fullName>
    </submittedName>
</protein>
<evidence type="ECO:0000313" key="3">
    <source>
        <dbReference type="EMBL" id="MQM29914.1"/>
    </source>
</evidence>
<sequence length="364" mass="39214">MKIVTIVGARPQFIKAAAVSRVVRNEFADRVAEVLVHTGQHYDENMSKVFFAELDIPHPKYNLEISGGQHGAMTGRMLEAVEKVLLEEKPDWVLIYGDTNSTLAGALAAAKLHIPVAHVEAGLRSFNMRMPEEVNRIVADRLSTLLFCPTATAVANLAKEGVSAGVENVGDVMYDVALFYRERAKKQSTALASLGLAEGAFALATCHRAENTDDASRLGEIVVALAEISGNLPVVLPLHPRTRKLLADCGLDKKLGNVKVVDPVAFLDMVALEQAAKVILTDSGGVQKEAFFYGVPCITMRDETEWVETVDLGWNCLVGASATAIGKAFNDCLRGRLPALPKSPYGDGNAARIVVSSIVRNAHQ</sequence>
<organism evidence="3 4">
    <name type="scientific">Candidatus Accumulibacter phosphatis</name>
    <dbReference type="NCBI Taxonomy" id="327160"/>
    <lineage>
        <taxon>Bacteria</taxon>
        <taxon>Pseudomonadati</taxon>
        <taxon>Pseudomonadota</taxon>
        <taxon>Betaproteobacteria</taxon>
        <taxon>Candidatus Accumulibacter</taxon>
    </lineage>
</organism>
<dbReference type="PANTHER" id="PTHR43174:SF1">
    <property type="entry name" value="UDP-N-ACETYLGLUCOSAMINE 2-EPIMERASE"/>
    <property type="match status" value="1"/>
</dbReference>